<gene>
    <name evidence="2" type="ORF">QBC34DRAFT_431515</name>
</gene>
<name>A0AAV9G1Y4_9PEZI</name>
<protein>
    <submittedName>
        <fullName evidence="2">Heterokaryon incompatibility protein-domain-containing protein</fullName>
    </submittedName>
</protein>
<dbReference type="Proteomes" id="UP001321760">
    <property type="component" value="Unassembled WGS sequence"/>
</dbReference>
<dbReference type="Pfam" id="PF06985">
    <property type="entry name" value="HET"/>
    <property type="match status" value="1"/>
</dbReference>
<evidence type="ECO:0000259" key="1">
    <source>
        <dbReference type="Pfam" id="PF06985"/>
    </source>
</evidence>
<keyword evidence="3" id="KW-1185">Reference proteome</keyword>
<reference evidence="2" key="2">
    <citation type="submission" date="2023-05" db="EMBL/GenBank/DDBJ databases">
        <authorList>
            <consortium name="Lawrence Berkeley National Laboratory"/>
            <person name="Steindorff A."/>
            <person name="Hensen N."/>
            <person name="Bonometti L."/>
            <person name="Westerberg I."/>
            <person name="Brannstrom I.O."/>
            <person name="Guillou S."/>
            <person name="Cros-Aarteil S."/>
            <person name="Calhoun S."/>
            <person name="Haridas S."/>
            <person name="Kuo A."/>
            <person name="Mondo S."/>
            <person name="Pangilinan J."/>
            <person name="Riley R."/>
            <person name="Labutti K."/>
            <person name="Andreopoulos B."/>
            <person name="Lipzen A."/>
            <person name="Chen C."/>
            <person name="Yanf M."/>
            <person name="Daum C."/>
            <person name="Ng V."/>
            <person name="Clum A."/>
            <person name="Ohm R."/>
            <person name="Martin F."/>
            <person name="Silar P."/>
            <person name="Natvig D."/>
            <person name="Lalanne C."/>
            <person name="Gautier V."/>
            <person name="Ament-Velasquez S.L."/>
            <person name="Kruys A."/>
            <person name="Hutchinson M.I."/>
            <person name="Powell A.J."/>
            <person name="Barry K."/>
            <person name="Miller A.N."/>
            <person name="Grigoriev I.V."/>
            <person name="Debuchy R."/>
            <person name="Gladieux P."/>
            <person name="Thoren M.H."/>
            <person name="Johannesson H."/>
        </authorList>
    </citation>
    <scope>NUCLEOTIDE SEQUENCE</scope>
    <source>
        <strain evidence="2">PSN243</strain>
    </source>
</reference>
<evidence type="ECO:0000313" key="2">
    <source>
        <dbReference type="EMBL" id="KAK4442529.1"/>
    </source>
</evidence>
<dbReference type="PANTHER" id="PTHR24148">
    <property type="entry name" value="ANKYRIN REPEAT DOMAIN-CONTAINING PROTEIN 39 HOMOLOG-RELATED"/>
    <property type="match status" value="1"/>
</dbReference>
<feature type="domain" description="Heterokaryon incompatibility" evidence="1">
    <location>
        <begin position="51"/>
        <end position="226"/>
    </location>
</feature>
<evidence type="ECO:0000313" key="3">
    <source>
        <dbReference type="Proteomes" id="UP001321760"/>
    </source>
</evidence>
<reference evidence="2" key="1">
    <citation type="journal article" date="2023" name="Mol. Phylogenet. Evol.">
        <title>Genome-scale phylogeny and comparative genomics of the fungal order Sordariales.</title>
        <authorList>
            <person name="Hensen N."/>
            <person name="Bonometti L."/>
            <person name="Westerberg I."/>
            <person name="Brannstrom I.O."/>
            <person name="Guillou S."/>
            <person name="Cros-Aarteil S."/>
            <person name="Calhoun S."/>
            <person name="Haridas S."/>
            <person name="Kuo A."/>
            <person name="Mondo S."/>
            <person name="Pangilinan J."/>
            <person name="Riley R."/>
            <person name="LaButti K."/>
            <person name="Andreopoulos B."/>
            <person name="Lipzen A."/>
            <person name="Chen C."/>
            <person name="Yan M."/>
            <person name="Daum C."/>
            <person name="Ng V."/>
            <person name="Clum A."/>
            <person name="Steindorff A."/>
            <person name="Ohm R.A."/>
            <person name="Martin F."/>
            <person name="Silar P."/>
            <person name="Natvig D.O."/>
            <person name="Lalanne C."/>
            <person name="Gautier V."/>
            <person name="Ament-Velasquez S.L."/>
            <person name="Kruys A."/>
            <person name="Hutchinson M.I."/>
            <person name="Powell A.J."/>
            <person name="Barry K."/>
            <person name="Miller A.N."/>
            <person name="Grigoriev I.V."/>
            <person name="Debuchy R."/>
            <person name="Gladieux P."/>
            <person name="Hiltunen Thoren M."/>
            <person name="Johannesson H."/>
        </authorList>
    </citation>
    <scope>NUCLEOTIDE SEQUENCE</scope>
    <source>
        <strain evidence="2">PSN243</strain>
    </source>
</reference>
<dbReference type="AlphaFoldDB" id="A0AAV9G1Y4"/>
<dbReference type="EMBL" id="MU866013">
    <property type="protein sequence ID" value="KAK4442529.1"/>
    <property type="molecule type" value="Genomic_DNA"/>
</dbReference>
<organism evidence="2 3">
    <name type="scientific">Podospora aff. communis PSN243</name>
    <dbReference type="NCBI Taxonomy" id="3040156"/>
    <lineage>
        <taxon>Eukaryota</taxon>
        <taxon>Fungi</taxon>
        <taxon>Dikarya</taxon>
        <taxon>Ascomycota</taxon>
        <taxon>Pezizomycotina</taxon>
        <taxon>Sordariomycetes</taxon>
        <taxon>Sordariomycetidae</taxon>
        <taxon>Sordariales</taxon>
        <taxon>Podosporaceae</taxon>
        <taxon>Podospora</taxon>
    </lineage>
</organism>
<dbReference type="InterPro" id="IPR010730">
    <property type="entry name" value="HET"/>
</dbReference>
<dbReference type="PANTHER" id="PTHR24148:SF73">
    <property type="entry name" value="HET DOMAIN PROTEIN (AFU_ORTHOLOGUE AFUA_8G01020)"/>
    <property type="match status" value="1"/>
</dbReference>
<proteinExistence type="predicted"/>
<sequence length="549" mass="61162">MANRDLPEYTYSTCKLTNPGSSLRLLSIETATPGNIVCTLRDASTLTSEPYHCLSYAWGDPFGRDIKTPPGQMVLSKSTLPIGRNLHDALLHLYALPTQRPKLSAVWVDAVCIDQGNQTEKAEQIKIMHSIYAGAESVIIWLGPDVSEGGADMVKVRAVATAMRAEFGESAVAGSASWDVLTKLRDGELVEQKDLPRVHAIDDDSWRAVAELSTREYWQRLWVWQEVIAARVVCGGHILAWEDVRLATHARTIFAGTSEGDKKDKIFAHAGLCGRAELAEWDYSKPFEELYLHWWGSIMQRTKEVNFLAFVEDAGVRKVRPTMKNDGRNVELPTWVPDLRCCLDPPSMWDYFQGVENFNAVPRLVALIGNIAKGDTEERNNPYGSLVAAYDAVWTSMALLASTDEPSIPTPAPHKKRAIMWLCHAMSQGKIFGVDNVHIREQDQLLREHADIGGEELRSVYTEAALVSGDWGLRHMRVFVTADGWIGKGPASMRSGDEVWIVPGAEVAFILRRKEGVFSYVGHAYVHGMIGGEARTKFRNVDMELIILE</sequence>
<dbReference type="Pfam" id="PF26639">
    <property type="entry name" value="Het-6_barrel"/>
    <property type="match status" value="1"/>
</dbReference>
<comment type="caution">
    <text evidence="2">The sequence shown here is derived from an EMBL/GenBank/DDBJ whole genome shotgun (WGS) entry which is preliminary data.</text>
</comment>
<accession>A0AAV9G1Y4</accession>
<dbReference type="InterPro" id="IPR052895">
    <property type="entry name" value="HetReg/Transcr_Mod"/>
</dbReference>